<dbReference type="SMART" id="SM00363">
    <property type="entry name" value="S4"/>
    <property type="match status" value="1"/>
</dbReference>
<dbReference type="GO" id="GO:0019843">
    <property type="term" value="F:rRNA binding"/>
    <property type="evidence" value="ECO:0007669"/>
    <property type="project" value="UniProtKB-UniRule"/>
</dbReference>
<evidence type="ECO:0000256" key="3">
    <source>
        <dbReference type="ARBA" id="ARBA00022884"/>
    </source>
</evidence>
<dbReference type="FunFam" id="3.10.290.10:FF:000001">
    <property type="entry name" value="30S ribosomal protein S4"/>
    <property type="match status" value="1"/>
</dbReference>
<comment type="function">
    <text evidence="7">With S5 and S12 plays an important role in translational accuracy.</text>
</comment>
<keyword evidence="4 7" id="KW-0689">Ribosomal protein</keyword>
<comment type="similarity">
    <text evidence="1 7">Belongs to the universal ribosomal protein uS4 family.</text>
</comment>
<dbReference type="HAMAP" id="MF_01306_B">
    <property type="entry name" value="Ribosomal_uS4_B"/>
    <property type="match status" value="1"/>
</dbReference>
<dbReference type="GO" id="GO:0006412">
    <property type="term" value="P:translation"/>
    <property type="evidence" value="ECO:0007669"/>
    <property type="project" value="UniProtKB-UniRule"/>
</dbReference>
<feature type="domain" description="RNA-binding S4" evidence="8">
    <location>
        <begin position="93"/>
        <end position="151"/>
    </location>
</feature>
<dbReference type="EMBL" id="PCSX01000023">
    <property type="protein sequence ID" value="PIP58234.1"/>
    <property type="molecule type" value="Genomic_DNA"/>
</dbReference>
<dbReference type="InterPro" id="IPR022801">
    <property type="entry name" value="Ribosomal_uS4"/>
</dbReference>
<reference evidence="10 11" key="1">
    <citation type="submission" date="2017-09" db="EMBL/GenBank/DDBJ databases">
        <title>Depth-based differentiation of microbial function through sediment-hosted aquifers and enrichment of novel symbionts in the deep terrestrial subsurface.</title>
        <authorList>
            <person name="Probst A.J."/>
            <person name="Ladd B."/>
            <person name="Jarett J.K."/>
            <person name="Geller-Mcgrath D.E."/>
            <person name="Sieber C.M."/>
            <person name="Emerson J.B."/>
            <person name="Anantharaman K."/>
            <person name="Thomas B.C."/>
            <person name="Malmstrom R."/>
            <person name="Stieglmeier M."/>
            <person name="Klingl A."/>
            <person name="Woyke T."/>
            <person name="Ryan C.M."/>
            <person name="Banfield J.F."/>
        </authorList>
    </citation>
    <scope>NUCLEOTIDE SEQUENCE [LARGE SCALE GENOMIC DNA]</scope>
    <source>
        <strain evidence="10">CG22_combo_CG10-13_8_21_14_all_37_9</strain>
    </source>
</reference>
<dbReference type="Gene3D" id="3.10.290.10">
    <property type="entry name" value="RNA-binding S4 domain"/>
    <property type="match status" value="1"/>
</dbReference>
<keyword evidence="2 7" id="KW-0699">rRNA-binding</keyword>
<dbReference type="GO" id="GO:0003735">
    <property type="term" value="F:structural constituent of ribosome"/>
    <property type="evidence" value="ECO:0007669"/>
    <property type="project" value="InterPro"/>
</dbReference>
<accession>A0A2H0BKV8</accession>
<dbReference type="CDD" id="cd00165">
    <property type="entry name" value="S4"/>
    <property type="match status" value="1"/>
</dbReference>
<dbReference type="GO" id="GO:0015935">
    <property type="term" value="C:small ribosomal subunit"/>
    <property type="evidence" value="ECO:0007669"/>
    <property type="project" value="InterPro"/>
</dbReference>
<dbReference type="GO" id="GO:0042274">
    <property type="term" value="P:ribosomal small subunit biogenesis"/>
    <property type="evidence" value="ECO:0007669"/>
    <property type="project" value="TreeGrafter"/>
</dbReference>
<dbReference type="InterPro" id="IPR001912">
    <property type="entry name" value="Ribosomal_uS4_N"/>
</dbReference>
<evidence type="ECO:0000256" key="5">
    <source>
        <dbReference type="ARBA" id="ARBA00023274"/>
    </source>
</evidence>
<evidence type="ECO:0000259" key="9">
    <source>
        <dbReference type="SMART" id="SM01390"/>
    </source>
</evidence>
<comment type="function">
    <text evidence="7">One of the primary rRNA binding proteins, it binds directly to 16S rRNA where it nucleates assembly of the body of the 30S subunit.</text>
</comment>
<keyword evidence="5 7" id="KW-0687">Ribonucleoprotein</keyword>
<evidence type="ECO:0000313" key="11">
    <source>
        <dbReference type="Proteomes" id="UP000229334"/>
    </source>
</evidence>
<evidence type="ECO:0000259" key="8">
    <source>
        <dbReference type="SMART" id="SM00363"/>
    </source>
</evidence>
<dbReference type="InterPro" id="IPR002942">
    <property type="entry name" value="S4_RNA-bd"/>
</dbReference>
<organism evidence="10 11">
    <name type="scientific">Candidatus Vogelbacteria bacterium CG22_combo_CG10-13_8_21_14_all_37_9</name>
    <dbReference type="NCBI Taxonomy" id="1975046"/>
    <lineage>
        <taxon>Bacteria</taxon>
        <taxon>Candidatus Vogeliibacteriota</taxon>
    </lineage>
</organism>
<dbReference type="Proteomes" id="UP000229334">
    <property type="component" value="Unassembled WGS sequence"/>
</dbReference>
<sequence length="204" mass="23116">MKIGPRYKICRRLGDRVFGKCQTTKFTVSGTAKKVISKRGRRGQSEYGQQLLEKQKARMTYALTERTFSNYVKKARATKGGDPNTELYKLLESRLDNTVYRLGLAATRLAARQTVSHGHILVNGKKVTIPSYQIRKDEVIQIRPGSRDNGKFKELEERLKTATIPEWLVYDLVKNEGQVKGLPGLGSSELTLNFGAILEYYSRV</sequence>
<dbReference type="SMART" id="SM01390">
    <property type="entry name" value="Ribosomal_S4"/>
    <property type="match status" value="1"/>
</dbReference>
<feature type="domain" description="Small ribosomal subunit protein uS4 N-terminal" evidence="9">
    <location>
        <begin position="1"/>
        <end position="92"/>
    </location>
</feature>
<proteinExistence type="inferred from homology"/>
<evidence type="ECO:0000256" key="1">
    <source>
        <dbReference type="ARBA" id="ARBA00007465"/>
    </source>
</evidence>
<gene>
    <name evidence="7" type="primary">rpsD</name>
    <name evidence="10" type="ORF">COX02_01320</name>
</gene>
<evidence type="ECO:0000256" key="4">
    <source>
        <dbReference type="ARBA" id="ARBA00022980"/>
    </source>
</evidence>
<name>A0A2H0BKV8_9BACT</name>
<evidence type="ECO:0000256" key="7">
    <source>
        <dbReference type="HAMAP-Rule" id="MF_01306"/>
    </source>
</evidence>
<dbReference type="AlphaFoldDB" id="A0A2H0BKV8"/>
<evidence type="ECO:0000256" key="2">
    <source>
        <dbReference type="ARBA" id="ARBA00022730"/>
    </source>
</evidence>
<dbReference type="Gene3D" id="1.10.1050.10">
    <property type="entry name" value="Ribosomal Protein S4 Delta 41, Chain A, domain 1"/>
    <property type="match status" value="1"/>
</dbReference>
<evidence type="ECO:0000256" key="6">
    <source>
        <dbReference type="ARBA" id="ARBA00035254"/>
    </source>
</evidence>
<dbReference type="Pfam" id="PF00163">
    <property type="entry name" value="Ribosomal_S4"/>
    <property type="match status" value="1"/>
</dbReference>
<dbReference type="NCBIfam" id="TIGR01017">
    <property type="entry name" value="rpsD_bact"/>
    <property type="match status" value="1"/>
</dbReference>
<comment type="subunit">
    <text evidence="7">Part of the 30S ribosomal subunit. Contacts protein S5. The interaction surface between S4 and S5 is involved in control of translational fidelity.</text>
</comment>
<dbReference type="InterPro" id="IPR005709">
    <property type="entry name" value="Ribosomal_uS4_bac-type"/>
</dbReference>
<dbReference type="PANTHER" id="PTHR11831:SF4">
    <property type="entry name" value="SMALL RIBOSOMAL SUBUNIT PROTEIN US4M"/>
    <property type="match status" value="1"/>
</dbReference>
<dbReference type="PROSITE" id="PS50889">
    <property type="entry name" value="S4"/>
    <property type="match status" value="1"/>
</dbReference>
<keyword evidence="3 7" id="KW-0694">RNA-binding</keyword>
<evidence type="ECO:0000313" key="10">
    <source>
        <dbReference type="EMBL" id="PIP58234.1"/>
    </source>
</evidence>
<dbReference type="Pfam" id="PF01479">
    <property type="entry name" value="S4"/>
    <property type="match status" value="1"/>
</dbReference>
<dbReference type="InterPro" id="IPR036986">
    <property type="entry name" value="S4_RNA-bd_sf"/>
</dbReference>
<comment type="caution">
    <text evidence="10">The sequence shown here is derived from an EMBL/GenBank/DDBJ whole genome shotgun (WGS) entry which is preliminary data.</text>
</comment>
<dbReference type="SUPFAM" id="SSF55174">
    <property type="entry name" value="Alpha-L RNA-binding motif"/>
    <property type="match status" value="1"/>
</dbReference>
<dbReference type="NCBIfam" id="NF003717">
    <property type="entry name" value="PRK05327.1"/>
    <property type="match status" value="1"/>
</dbReference>
<dbReference type="PANTHER" id="PTHR11831">
    <property type="entry name" value="30S 40S RIBOSOMAL PROTEIN"/>
    <property type="match status" value="1"/>
</dbReference>
<protein>
    <recommendedName>
        <fullName evidence="6 7">Small ribosomal subunit protein uS4</fullName>
    </recommendedName>
</protein>